<feature type="region of interest" description="Disordered" evidence="2">
    <location>
        <begin position="116"/>
        <end position="137"/>
    </location>
</feature>
<dbReference type="GO" id="GO:0019441">
    <property type="term" value="P:L-tryptophan catabolic process to kynurenine"/>
    <property type="evidence" value="ECO:0007669"/>
    <property type="project" value="InterPro"/>
</dbReference>
<feature type="compositionally biased region" description="Polar residues" evidence="2">
    <location>
        <begin position="124"/>
        <end position="135"/>
    </location>
</feature>
<name>A0A2T3BCR6_AMORE</name>
<reference evidence="3 4" key="1">
    <citation type="journal article" date="2018" name="New Phytol.">
        <title>Comparative genomics and transcriptomics depict ericoid mycorrhizal fungi as versatile saprotrophs and plant mutualists.</title>
        <authorList>
            <person name="Martino E."/>
            <person name="Morin E."/>
            <person name="Grelet G.A."/>
            <person name="Kuo A."/>
            <person name="Kohler A."/>
            <person name="Daghino S."/>
            <person name="Barry K.W."/>
            <person name="Cichocki N."/>
            <person name="Clum A."/>
            <person name="Dockter R.B."/>
            <person name="Hainaut M."/>
            <person name="Kuo R.C."/>
            <person name="LaButti K."/>
            <person name="Lindahl B.D."/>
            <person name="Lindquist E.A."/>
            <person name="Lipzen A."/>
            <person name="Khouja H.R."/>
            <person name="Magnuson J."/>
            <person name="Murat C."/>
            <person name="Ohm R.A."/>
            <person name="Singer S.W."/>
            <person name="Spatafora J.W."/>
            <person name="Wang M."/>
            <person name="Veneault-Fourrey C."/>
            <person name="Henrissat B."/>
            <person name="Grigoriev I.V."/>
            <person name="Martin F.M."/>
            <person name="Perotto S."/>
        </authorList>
    </citation>
    <scope>NUCLEOTIDE SEQUENCE [LARGE SCALE GENOMIC DNA]</scope>
    <source>
        <strain evidence="3 4">ATCC 22711</strain>
    </source>
</reference>
<gene>
    <name evidence="3" type="ORF">M430DRAFT_46282</name>
</gene>
<dbReference type="OrthoDB" id="5396at2759"/>
<comment type="similarity">
    <text evidence="1">Belongs to the Cyclase 1 superfamily.</text>
</comment>
<dbReference type="AlphaFoldDB" id="A0A2T3BCR6"/>
<evidence type="ECO:0000313" key="4">
    <source>
        <dbReference type="Proteomes" id="UP000241818"/>
    </source>
</evidence>
<dbReference type="InterPro" id="IPR037175">
    <property type="entry name" value="KFase_sf"/>
</dbReference>
<accession>A0A2T3BCR6</accession>
<organism evidence="3 4">
    <name type="scientific">Amorphotheca resinae ATCC 22711</name>
    <dbReference type="NCBI Taxonomy" id="857342"/>
    <lineage>
        <taxon>Eukaryota</taxon>
        <taxon>Fungi</taxon>
        <taxon>Dikarya</taxon>
        <taxon>Ascomycota</taxon>
        <taxon>Pezizomycotina</taxon>
        <taxon>Leotiomycetes</taxon>
        <taxon>Helotiales</taxon>
        <taxon>Amorphothecaceae</taxon>
        <taxon>Amorphotheca</taxon>
    </lineage>
</organism>
<dbReference type="Pfam" id="PF04199">
    <property type="entry name" value="Cyclase"/>
    <property type="match status" value="1"/>
</dbReference>
<dbReference type="Gene3D" id="3.50.30.50">
    <property type="entry name" value="Putative cyclase"/>
    <property type="match status" value="1"/>
</dbReference>
<dbReference type="STRING" id="857342.A0A2T3BCR6"/>
<evidence type="ECO:0008006" key="5">
    <source>
        <dbReference type="Google" id="ProtNLM"/>
    </source>
</evidence>
<dbReference type="PANTHER" id="PTHR34861">
    <property type="match status" value="1"/>
</dbReference>
<dbReference type="InParanoid" id="A0A2T3BCR6"/>
<evidence type="ECO:0000313" key="3">
    <source>
        <dbReference type="EMBL" id="PSS27164.1"/>
    </source>
</evidence>
<protein>
    <recommendedName>
        <fullName evidence="5">Cyclase</fullName>
    </recommendedName>
</protein>
<dbReference type="PANTHER" id="PTHR34861:SF8">
    <property type="entry name" value="CYCLASE"/>
    <property type="match status" value="1"/>
</dbReference>
<dbReference type="EMBL" id="KZ679006">
    <property type="protein sequence ID" value="PSS27164.1"/>
    <property type="molecule type" value="Genomic_DNA"/>
</dbReference>
<keyword evidence="4" id="KW-1185">Reference proteome</keyword>
<dbReference type="GO" id="GO:0004061">
    <property type="term" value="F:arylformamidase activity"/>
    <property type="evidence" value="ECO:0007669"/>
    <property type="project" value="InterPro"/>
</dbReference>
<proteinExistence type="inferred from homology"/>
<evidence type="ECO:0000256" key="1">
    <source>
        <dbReference type="ARBA" id="ARBA00007865"/>
    </source>
</evidence>
<dbReference type="RefSeq" id="XP_024724689.1">
    <property type="nucleotide sequence ID" value="XM_024867831.1"/>
</dbReference>
<dbReference type="InterPro" id="IPR007325">
    <property type="entry name" value="KFase/CYL"/>
</dbReference>
<dbReference type="SUPFAM" id="SSF102198">
    <property type="entry name" value="Putative cyclase"/>
    <property type="match status" value="1"/>
</dbReference>
<dbReference type="GeneID" id="36575912"/>
<dbReference type="Proteomes" id="UP000241818">
    <property type="component" value="Unassembled WGS sequence"/>
</dbReference>
<sequence length="340" mass="37741">MPEDSSPRYDPSIYSTPFSALPNPKRVWLGSPSSELEGIGRLSLLTEGVVAKAAASEIRNGRRVGLGWNMKKLEHSQYGRQSCRHKVIANEGPEGTGLGTCFDDVYEMNPQQSSQWDGFRHYSQPRNPADSSSSPDRVFYGGTTKEEILDPSNYRIGLQHWAPQGIAGILLDYARWAASQTPPITYSTFSTHGITFSAILAMCKHYNVTPREGDILFIRIGVMPEWEAFSEQQKIEYAAQKEPSHAGVEASIELLQWLWDSKIAAVAGDAISWEVYPTPGEISMHEYLLAGWGMPIGELFDLEALSRTCHELNRYTFFVTSMPLNMPGGVSSPPNAMAIF</sequence>
<evidence type="ECO:0000256" key="2">
    <source>
        <dbReference type="SAM" id="MobiDB-lite"/>
    </source>
</evidence>